<comment type="caution">
    <text evidence="3">The sequence shown here is derived from an EMBL/GenBank/DDBJ whole genome shotgun (WGS) entry which is preliminary data.</text>
</comment>
<dbReference type="EMBL" id="JAODAN010000005">
    <property type="protein sequence ID" value="KAK1924362.1"/>
    <property type="molecule type" value="Genomic_DNA"/>
</dbReference>
<evidence type="ECO:0000313" key="4">
    <source>
        <dbReference type="Proteomes" id="UP001182556"/>
    </source>
</evidence>
<evidence type="ECO:0000313" key="3">
    <source>
        <dbReference type="EMBL" id="KAK1924362.1"/>
    </source>
</evidence>
<sequence>MDATRYGNAVEFDVDLHSIYAAYIGLFESSAIDWWDKSWGGYFTSFGDFLGFGWEVMVIVDTDTGRPHIAVRREQIALFARMIRTRFGESLPKDPPTTLPLRPVSTRTLALRRLVVVHDLAQYRKLALTLPSAELSHLRTRLRNAEVGVAEQLFYAGDNETRASGVRDNGVGYTWACISTIWWEKGAPPNGLTPGSGHTRNKGKGLVLEVGMAVVRCANLRAVSVWPPVPQENYRKSHFITEEWVDKRQNLNPPNFPRSYAFGHSRFVAEKDMEKIVDATVGALASQENDSNPNTLILLTVGEPLPLPVPTSSTMPSNILHLDVLALEYRLLRRAQEQGIPGTPDRHHPLPSLGALLQVLQIPVPPFAPLGNAGNEAFYTVLAFQKLMMAETRIPDVLYHGPSGPAAPMAPPIPFSRPYSRDLSSSPQPNRRMSTEGPSHTPDPPRPSGTRAQTVFWDDSQYSPLPPSRLSSFESRSKAKELPSSTSSRSVSWVGDRPAARAPVDSNSSKGDSNSTGPSQDSSIVEARPAGKLKSEKSVKNLAGTLARFWVG</sequence>
<gene>
    <name evidence="3" type="ORF">DB88DRAFT_463958</name>
</gene>
<organism evidence="3 4">
    <name type="scientific">Papiliotrema laurentii</name>
    <name type="common">Cryptococcus laurentii</name>
    <dbReference type="NCBI Taxonomy" id="5418"/>
    <lineage>
        <taxon>Eukaryota</taxon>
        <taxon>Fungi</taxon>
        <taxon>Dikarya</taxon>
        <taxon>Basidiomycota</taxon>
        <taxon>Agaricomycotina</taxon>
        <taxon>Tremellomycetes</taxon>
        <taxon>Tremellales</taxon>
        <taxon>Rhynchogastremaceae</taxon>
        <taxon>Papiliotrema</taxon>
    </lineage>
</organism>
<evidence type="ECO:0000256" key="1">
    <source>
        <dbReference type="SAM" id="MobiDB-lite"/>
    </source>
</evidence>
<feature type="region of interest" description="Disordered" evidence="1">
    <location>
        <begin position="409"/>
        <end position="532"/>
    </location>
</feature>
<dbReference type="PANTHER" id="PTHR28083:SF1">
    <property type="entry name" value="GOOD FOR FULL DBP5 ACTIVITY PROTEIN 2"/>
    <property type="match status" value="1"/>
</dbReference>
<dbReference type="InterPro" id="IPR048519">
    <property type="entry name" value="Gfd2/YDR514C-like_C"/>
</dbReference>
<dbReference type="InterPro" id="IPR040151">
    <property type="entry name" value="Gfd2/YDR514C-like"/>
</dbReference>
<dbReference type="GO" id="GO:0005634">
    <property type="term" value="C:nucleus"/>
    <property type="evidence" value="ECO:0007669"/>
    <property type="project" value="TreeGrafter"/>
</dbReference>
<dbReference type="AlphaFoldDB" id="A0AAD9CYD1"/>
<name>A0AAD9CYD1_PAPLA</name>
<proteinExistence type="predicted"/>
<protein>
    <recommendedName>
        <fullName evidence="2">Gfd2/YDR514C-like C-terminal domain-containing protein</fullName>
    </recommendedName>
</protein>
<accession>A0AAD9CYD1</accession>
<feature type="compositionally biased region" description="Polar residues" evidence="1">
    <location>
        <begin position="422"/>
        <end position="438"/>
    </location>
</feature>
<dbReference type="Proteomes" id="UP001182556">
    <property type="component" value="Unassembled WGS sequence"/>
</dbReference>
<evidence type="ECO:0000259" key="2">
    <source>
        <dbReference type="Pfam" id="PF21762"/>
    </source>
</evidence>
<dbReference type="Pfam" id="PF21762">
    <property type="entry name" value="DEDDh_C"/>
    <property type="match status" value="1"/>
</dbReference>
<feature type="domain" description="Gfd2/YDR514C-like C-terminal" evidence="2">
    <location>
        <begin position="204"/>
        <end position="385"/>
    </location>
</feature>
<keyword evidence="4" id="KW-1185">Reference proteome</keyword>
<reference evidence="3" key="1">
    <citation type="submission" date="2023-02" db="EMBL/GenBank/DDBJ databases">
        <title>Identification and recombinant expression of a fungal hydrolase from Papiliotrema laurentii that hydrolyzes apple cutin and clears colloidal polyester polyurethane.</title>
        <authorList>
            <consortium name="DOE Joint Genome Institute"/>
            <person name="Roman V.A."/>
            <person name="Bojanowski C."/>
            <person name="Crable B.R."/>
            <person name="Wagner D.N."/>
            <person name="Hung C.S."/>
            <person name="Nadeau L.J."/>
            <person name="Schratz L."/>
            <person name="Haridas S."/>
            <person name="Pangilinan J."/>
            <person name="Lipzen A."/>
            <person name="Na H."/>
            <person name="Yan M."/>
            <person name="Ng V."/>
            <person name="Grigoriev I.V."/>
            <person name="Spatafora J.W."/>
            <person name="Barlow D."/>
            <person name="Biffinger J."/>
            <person name="Kelley-Loughnane N."/>
            <person name="Varaljay V.A."/>
            <person name="Crookes-Goodson W.J."/>
        </authorList>
    </citation>
    <scope>NUCLEOTIDE SEQUENCE</scope>
    <source>
        <strain evidence="3">5307AH</strain>
    </source>
</reference>
<feature type="compositionally biased region" description="Polar residues" evidence="1">
    <location>
        <begin position="505"/>
        <end position="523"/>
    </location>
</feature>
<dbReference type="PANTHER" id="PTHR28083">
    <property type="entry name" value="GOOD FOR FULL DBP5 ACTIVITY PROTEIN 2"/>
    <property type="match status" value="1"/>
</dbReference>